<reference evidence="4 5" key="1">
    <citation type="submission" date="2020-07" db="EMBL/GenBank/DDBJ databases">
        <authorList>
            <person name="Feng X."/>
        </authorList>
    </citation>
    <scope>NUCLEOTIDE SEQUENCE [LARGE SCALE GENOMIC DNA]</scope>
    <source>
        <strain evidence="4 5">JCM23202</strain>
    </source>
</reference>
<evidence type="ECO:0000313" key="5">
    <source>
        <dbReference type="Proteomes" id="UP000526501"/>
    </source>
</evidence>
<dbReference type="EMBL" id="JACHVC010000013">
    <property type="protein sequence ID" value="MBC2608251.1"/>
    <property type="molecule type" value="Genomic_DNA"/>
</dbReference>
<dbReference type="CDD" id="cd00761">
    <property type="entry name" value="Glyco_tranf_GTA_type"/>
    <property type="match status" value="1"/>
</dbReference>
<dbReference type="InterPro" id="IPR029044">
    <property type="entry name" value="Nucleotide-diphossugar_trans"/>
</dbReference>
<dbReference type="SUPFAM" id="SSF53448">
    <property type="entry name" value="Nucleotide-diphospho-sugar transferases"/>
    <property type="match status" value="1"/>
</dbReference>
<dbReference type="Pfam" id="PF00535">
    <property type="entry name" value="Glycos_transf_2"/>
    <property type="match status" value="1"/>
</dbReference>
<dbReference type="AlphaFoldDB" id="A0A7X1B9U7"/>
<dbReference type="RefSeq" id="WP_185662100.1">
    <property type="nucleotide sequence ID" value="NZ_CAWPOO010000013.1"/>
</dbReference>
<proteinExistence type="predicted"/>
<comment type="caution">
    <text evidence="4">The sequence shown here is derived from an EMBL/GenBank/DDBJ whole genome shotgun (WGS) entry which is preliminary data.</text>
</comment>
<dbReference type="GO" id="GO:0016758">
    <property type="term" value="F:hexosyltransferase activity"/>
    <property type="evidence" value="ECO:0007669"/>
    <property type="project" value="UniProtKB-ARBA"/>
</dbReference>
<evidence type="ECO:0000259" key="3">
    <source>
        <dbReference type="Pfam" id="PF00535"/>
    </source>
</evidence>
<evidence type="ECO:0000313" key="4">
    <source>
        <dbReference type="EMBL" id="MBC2608251.1"/>
    </source>
</evidence>
<keyword evidence="5" id="KW-1185">Reference proteome</keyword>
<keyword evidence="2 4" id="KW-0808">Transferase</keyword>
<sequence>MSQSKSTDPEISVIVPVFNTGAFLRGCIESILAQTYSSLEVVVVNDASPDDSLSILKDMAEKDSRIVIVDKKENGGIHAARADGFKVARGSLIAFADSDDGFDPDLLEKLRDTLVSNDADISICGARMVDPKGAFLGIKMKMKDQVLDGPDAFEAFCKLQLGSGTLWNKLFKREIIEPHSMSDWGWRAGGVEDTLVNIGCFSDAKKVACTSYVGYNYLIHPNMITQSAGPGKAYARHLHAYATALNHYKDLPEEKIALIDTLYRGQLEMPVYHVSDPAELKEFEDQLLTAVEIISRVRPSSLWEIANLGLSCPKSHILHESSCKKWIWALRQTVRSLKKKLRGKK</sequence>
<gene>
    <name evidence="4" type="ORF">H5P27_19505</name>
</gene>
<evidence type="ECO:0000256" key="2">
    <source>
        <dbReference type="ARBA" id="ARBA00022679"/>
    </source>
</evidence>
<organism evidence="4 5">
    <name type="scientific">Pelagicoccus albus</name>
    <dbReference type="NCBI Taxonomy" id="415222"/>
    <lineage>
        <taxon>Bacteria</taxon>
        <taxon>Pseudomonadati</taxon>
        <taxon>Verrucomicrobiota</taxon>
        <taxon>Opitutia</taxon>
        <taxon>Puniceicoccales</taxon>
        <taxon>Pelagicoccaceae</taxon>
        <taxon>Pelagicoccus</taxon>
    </lineage>
</organism>
<name>A0A7X1B9U7_9BACT</name>
<dbReference type="Gene3D" id="3.90.550.10">
    <property type="entry name" value="Spore Coat Polysaccharide Biosynthesis Protein SpsA, Chain A"/>
    <property type="match status" value="1"/>
</dbReference>
<accession>A0A7X1B9U7</accession>
<dbReference type="InterPro" id="IPR001173">
    <property type="entry name" value="Glyco_trans_2-like"/>
</dbReference>
<dbReference type="PANTHER" id="PTHR22916:SF51">
    <property type="entry name" value="GLYCOSYLTRANSFERASE EPSH-RELATED"/>
    <property type="match status" value="1"/>
</dbReference>
<feature type="domain" description="Glycosyltransferase 2-like" evidence="3">
    <location>
        <begin position="12"/>
        <end position="139"/>
    </location>
</feature>
<dbReference type="Proteomes" id="UP000526501">
    <property type="component" value="Unassembled WGS sequence"/>
</dbReference>
<evidence type="ECO:0000256" key="1">
    <source>
        <dbReference type="ARBA" id="ARBA00022676"/>
    </source>
</evidence>
<protein>
    <submittedName>
        <fullName evidence="4">Glycosyltransferase</fullName>
    </submittedName>
</protein>
<keyword evidence="1" id="KW-0328">Glycosyltransferase</keyword>
<dbReference type="PANTHER" id="PTHR22916">
    <property type="entry name" value="GLYCOSYLTRANSFERASE"/>
    <property type="match status" value="1"/>
</dbReference>